<evidence type="ECO:0000256" key="1">
    <source>
        <dbReference type="SAM" id="Phobius"/>
    </source>
</evidence>
<keyword evidence="1" id="KW-1133">Transmembrane helix</keyword>
<reference evidence="2 3" key="1">
    <citation type="submission" date="2020-07" db="EMBL/GenBank/DDBJ databases">
        <title>A new beta-1,3-glucan-decomposing anaerobic bacterium isolated from anoxic soil subjected to biological soil disinfestation.</title>
        <authorList>
            <person name="Ueki A."/>
            <person name="Tonouchi A."/>
        </authorList>
    </citation>
    <scope>NUCLEOTIDE SEQUENCE [LARGE SCALE GENOMIC DNA]</scope>
    <source>
        <strain evidence="2 3">TW1</strain>
    </source>
</reference>
<name>A0A6V8SP28_9CLOT</name>
<evidence type="ECO:0000313" key="2">
    <source>
        <dbReference type="EMBL" id="GFP78561.1"/>
    </source>
</evidence>
<organism evidence="2 3">
    <name type="scientific">Clostridium fungisolvens</name>
    <dbReference type="NCBI Taxonomy" id="1604897"/>
    <lineage>
        <taxon>Bacteria</taxon>
        <taxon>Bacillati</taxon>
        <taxon>Bacillota</taxon>
        <taxon>Clostridia</taxon>
        <taxon>Eubacteriales</taxon>
        <taxon>Clostridiaceae</taxon>
        <taxon>Clostridium</taxon>
    </lineage>
</organism>
<keyword evidence="1" id="KW-0812">Transmembrane</keyword>
<comment type="caution">
    <text evidence="2">The sequence shown here is derived from an EMBL/GenBank/DDBJ whole genome shotgun (WGS) entry which is preliminary data.</text>
</comment>
<evidence type="ECO:0000313" key="3">
    <source>
        <dbReference type="Proteomes" id="UP000580568"/>
    </source>
</evidence>
<feature type="transmembrane region" description="Helical" evidence="1">
    <location>
        <begin position="20"/>
        <end position="42"/>
    </location>
</feature>
<protein>
    <submittedName>
        <fullName evidence="2">Uncharacterized protein</fullName>
    </submittedName>
</protein>
<dbReference type="EMBL" id="BLZR01000005">
    <property type="protein sequence ID" value="GFP78561.1"/>
    <property type="molecule type" value="Genomic_DNA"/>
</dbReference>
<keyword evidence="1" id="KW-0472">Membrane</keyword>
<keyword evidence="3" id="KW-1185">Reference proteome</keyword>
<dbReference type="AlphaFoldDB" id="A0A6V8SP28"/>
<accession>A0A6V8SP28</accession>
<gene>
    <name evidence="2" type="ORF">bsdtw1_04798</name>
</gene>
<sequence length="51" mass="6229">MTEYEQKSLELLQNIDTHIVFTYHCIFFIILMVIVIVSYNLMYKFLSYFRG</sequence>
<dbReference type="Proteomes" id="UP000580568">
    <property type="component" value="Unassembled WGS sequence"/>
</dbReference>
<proteinExistence type="predicted"/>